<proteinExistence type="predicted"/>
<reference evidence="3" key="2">
    <citation type="submission" date="2015-08" db="UniProtKB">
        <authorList>
            <consortium name="WormBaseParasite"/>
        </authorList>
    </citation>
    <scope>IDENTIFICATION</scope>
</reference>
<dbReference type="STRING" id="75913.A0A0K0FDR8"/>
<evidence type="ECO:0000313" key="2">
    <source>
        <dbReference type="Proteomes" id="UP000035680"/>
    </source>
</evidence>
<dbReference type="InterPro" id="IPR019034">
    <property type="entry name" value="UPF0390"/>
</dbReference>
<dbReference type="AlphaFoldDB" id="A0A0K0FDR8"/>
<feature type="compositionally biased region" description="Basic and acidic residues" evidence="1">
    <location>
        <begin position="58"/>
        <end position="80"/>
    </location>
</feature>
<evidence type="ECO:0000256" key="1">
    <source>
        <dbReference type="SAM" id="MobiDB-lite"/>
    </source>
</evidence>
<reference evidence="2" key="1">
    <citation type="submission" date="2014-07" db="EMBL/GenBank/DDBJ databases">
        <authorList>
            <person name="Martin A.A"/>
            <person name="De Silva N."/>
        </authorList>
    </citation>
    <scope>NUCLEOTIDE SEQUENCE</scope>
</reference>
<feature type="region of interest" description="Disordered" evidence="1">
    <location>
        <begin position="57"/>
        <end position="88"/>
    </location>
</feature>
<protein>
    <submittedName>
        <fullName evidence="3">UPF0390 protein</fullName>
    </submittedName>
</protein>
<name>A0A0K0FDR8_STRVS</name>
<organism evidence="2 3">
    <name type="scientific">Strongyloides venezuelensis</name>
    <name type="common">Threadworm</name>
    <dbReference type="NCBI Taxonomy" id="75913"/>
    <lineage>
        <taxon>Eukaryota</taxon>
        <taxon>Metazoa</taxon>
        <taxon>Ecdysozoa</taxon>
        <taxon>Nematoda</taxon>
        <taxon>Chromadorea</taxon>
        <taxon>Rhabditida</taxon>
        <taxon>Tylenchina</taxon>
        <taxon>Panagrolaimomorpha</taxon>
        <taxon>Strongyloidoidea</taxon>
        <taxon>Strongyloididae</taxon>
        <taxon>Strongyloides</taxon>
    </lineage>
</organism>
<feature type="compositionally biased region" description="Basic residues" evidence="1">
    <location>
        <begin position="19"/>
        <end position="28"/>
    </location>
</feature>
<keyword evidence="2" id="KW-1185">Reference proteome</keyword>
<accession>A0A0K0FDR8</accession>
<dbReference type="Proteomes" id="UP000035680">
    <property type="component" value="Unassembled WGS sequence"/>
</dbReference>
<evidence type="ECO:0000313" key="3">
    <source>
        <dbReference type="WBParaSite" id="SVE_0699400.1"/>
    </source>
</evidence>
<dbReference type="WBParaSite" id="SVE_0699400.1">
    <property type="protein sequence ID" value="SVE_0699400.1"/>
    <property type="gene ID" value="SVE_0699400"/>
</dbReference>
<dbReference type="Pfam" id="PF09495">
    <property type="entry name" value="DUF2462"/>
    <property type="match status" value="1"/>
</dbReference>
<sequence length="88" mass="9797">MAQHKMKKKVSLPAGAKTKSGKVKKPQGNKRGLMAAPKKPQAIADMKMASIVSRTVNKRNEDTIKHMIDKDQGRLDTKQKKSEKKKGK</sequence>
<feature type="compositionally biased region" description="Basic residues" evidence="1">
    <location>
        <begin position="1"/>
        <end position="10"/>
    </location>
</feature>
<feature type="region of interest" description="Disordered" evidence="1">
    <location>
        <begin position="1"/>
        <end position="41"/>
    </location>
</feature>